<comment type="caution">
    <text evidence="2">The sequence shown here is derived from an EMBL/GenBank/DDBJ whole genome shotgun (WGS) entry which is preliminary data.</text>
</comment>
<dbReference type="InterPro" id="IPR051681">
    <property type="entry name" value="Ser/Thr_Kinases-Pseudokinases"/>
</dbReference>
<evidence type="ECO:0000259" key="1">
    <source>
        <dbReference type="PROSITE" id="PS50011"/>
    </source>
</evidence>
<dbReference type="PANTHER" id="PTHR44329">
    <property type="entry name" value="SERINE/THREONINE-PROTEIN KINASE TNNI3K-RELATED"/>
    <property type="match status" value="1"/>
</dbReference>
<keyword evidence="3" id="KW-1185">Reference proteome</keyword>
<dbReference type="PROSITE" id="PS50011">
    <property type="entry name" value="PROTEIN_KINASE_DOM"/>
    <property type="match status" value="1"/>
</dbReference>
<dbReference type="GO" id="GO:0005524">
    <property type="term" value="F:ATP binding"/>
    <property type="evidence" value="ECO:0007669"/>
    <property type="project" value="InterPro"/>
</dbReference>
<proteinExistence type="predicted"/>
<dbReference type="STRING" id="44941.A0A397VG48"/>
<reference evidence="2 3" key="1">
    <citation type="submission" date="2018-06" db="EMBL/GenBank/DDBJ databases">
        <title>Comparative genomics reveals the genomic features of Rhizophagus irregularis, R. cerebriforme, R. diaphanum and Gigaspora rosea, and their symbiotic lifestyle signature.</title>
        <authorList>
            <person name="Morin E."/>
            <person name="San Clemente H."/>
            <person name="Chen E.C.H."/>
            <person name="De La Providencia I."/>
            <person name="Hainaut M."/>
            <person name="Kuo A."/>
            <person name="Kohler A."/>
            <person name="Murat C."/>
            <person name="Tang N."/>
            <person name="Roy S."/>
            <person name="Loubradou J."/>
            <person name="Henrissat B."/>
            <person name="Grigoriev I.V."/>
            <person name="Corradi N."/>
            <person name="Roux C."/>
            <person name="Martin F.M."/>
        </authorList>
    </citation>
    <scope>NUCLEOTIDE SEQUENCE [LARGE SCALE GENOMIC DNA]</scope>
    <source>
        <strain evidence="2 3">DAOM 194757</strain>
    </source>
</reference>
<dbReference type="SUPFAM" id="SSF56112">
    <property type="entry name" value="Protein kinase-like (PK-like)"/>
    <property type="match status" value="1"/>
</dbReference>
<dbReference type="Pfam" id="PF07714">
    <property type="entry name" value="PK_Tyr_Ser-Thr"/>
    <property type="match status" value="1"/>
</dbReference>
<organism evidence="2 3">
    <name type="scientific">Gigaspora rosea</name>
    <dbReference type="NCBI Taxonomy" id="44941"/>
    <lineage>
        <taxon>Eukaryota</taxon>
        <taxon>Fungi</taxon>
        <taxon>Fungi incertae sedis</taxon>
        <taxon>Mucoromycota</taxon>
        <taxon>Glomeromycotina</taxon>
        <taxon>Glomeromycetes</taxon>
        <taxon>Diversisporales</taxon>
        <taxon>Gigasporaceae</taxon>
        <taxon>Gigaspora</taxon>
    </lineage>
</organism>
<keyword evidence="2" id="KW-0418">Kinase</keyword>
<feature type="domain" description="Protein kinase" evidence="1">
    <location>
        <begin position="149"/>
        <end position="435"/>
    </location>
</feature>
<dbReference type="OrthoDB" id="1103805at2759"/>
<evidence type="ECO:0000313" key="2">
    <source>
        <dbReference type="EMBL" id="RIB19959.1"/>
    </source>
</evidence>
<evidence type="ECO:0000313" key="3">
    <source>
        <dbReference type="Proteomes" id="UP000266673"/>
    </source>
</evidence>
<dbReference type="AlphaFoldDB" id="A0A397VG48"/>
<dbReference type="EMBL" id="QKWP01000442">
    <property type="protein sequence ID" value="RIB19959.1"/>
    <property type="molecule type" value="Genomic_DNA"/>
</dbReference>
<gene>
    <name evidence="2" type="ORF">C2G38_1228941</name>
</gene>
<sequence>MKKTRQLLITDYIRKGSMESTACHTQDQTNTSLLNVYKSRNSQHCGNQINTLQQQYNAKSIKKKKNPVSLASRRRAYIRRKSKISKCKKCNLRKSHYDVNSNHCKDCYRASLRVLSGNKLIDDFIESTQTFYSGCRTRSKLEFIPYDQFINIEYLAKGGFSVIYKARWVNGPIIRWNPKKQRYNRVRNTDVVLKILNNSEKMDTNYLNELKTFFHCRKGARDVQNIYTSNGQYAYSVNTLHQYIGITQHPETKNYIMVIEFAQNRDLHYFLNKNANTLSWLKKLKILNEIANGLEIIHRHKLIHRDLHSGNILIREPGEPAIADLGISKPIDESSDKNAIYGIIPYVAPEVLRGGKFTQASDIYSFGMIIWEVISGCRPFSDREHNEFLILDILDGLCPKIPINIPQELVKLMERCWHRDPKKRINNLKNELMYLILKAESGEIKFPENDDTNISPTKINDQAIYSSRPLTLLIKKALTLQSMKLNSNEITDIQMVIM</sequence>
<accession>A0A397VG48</accession>
<protein>
    <submittedName>
        <fullName evidence="2">Kinase-like domain-containing protein</fullName>
    </submittedName>
</protein>
<keyword evidence="2" id="KW-0808">Transferase</keyword>
<dbReference type="InterPro" id="IPR011009">
    <property type="entry name" value="Kinase-like_dom_sf"/>
</dbReference>
<dbReference type="PRINTS" id="PR00109">
    <property type="entry name" value="TYRKINASE"/>
</dbReference>
<name>A0A397VG48_9GLOM</name>
<dbReference type="GO" id="GO:0004674">
    <property type="term" value="F:protein serine/threonine kinase activity"/>
    <property type="evidence" value="ECO:0007669"/>
    <property type="project" value="TreeGrafter"/>
</dbReference>
<dbReference type="Proteomes" id="UP000266673">
    <property type="component" value="Unassembled WGS sequence"/>
</dbReference>
<dbReference type="InterPro" id="IPR000719">
    <property type="entry name" value="Prot_kinase_dom"/>
</dbReference>
<dbReference type="InterPro" id="IPR001245">
    <property type="entry name" value="Ser-Thr/Tyr_kinase_cat_dom"/>
</dbReference>
<dbReference type="Gene3D" id="1.10.510.10">
    <property type="entry name" value="Transferase(Phosphotransferase) domain 1"/>
    <property type="match status" value="1"/>
</dbReference>